<dbReference type="InterPro" id="IPR050331">
    <property type="entry name" value="Zinc_finger"/>
</dbReference>
<dbReference type="AlphaFoldDB" id="A0A2G8JBU0"/>
<evidence type="ECO:0000313" key="15">
    <source>
        <dbReference type="EMBL" id="PIK33207.1"/>
    </source>
</evidence>
<comment type="subcellular location">
    <subcellularLocation>
        <location evidence="1">Nucleus</location>
    </subcellularLocation>
</comment>
<keyword evidence="10" id="KW-0804">Transcription</keyword>
<proteinExistence type="inferred from homology"/>
<evidence type="ECO:0000256" key="1">
    <source>
        <dbReference type="ARBA" id="ARBA00004123"/>
    </source>
</evidence>
<feature type="region of interest" description="Disordered" evidence="13">
    <location>
        <begin position="285"/>
        <end position="377"/>
    </location>
</feature>
<dbReference type="GO" id="GO:0005634">
    <property type="term" value="C:nucleus"/>
    <property type="evidence" value="ECO:0007669"/>
    <property type="project" value="UniProtKB-SubCell"/>
</dbReference>
<evidence type="ECO:0000256" key="11">
    <source>
        <dbReference type="ARBA" id="ARBA00023242"/>
    </source>
</evidence>
<feature type="domain" description="C2H2-type" evidence="14">
    <location>
        <begin position="469"/>
        <end position="496"/>
    </location>
</feature>
<evidence type="ECO:0000256" key="5">
    <source>
        <dbReference type="ARBA" id="ARBA00022737"/>
    </source>
</evidence>
<gene>
    <name evidence="15" type="ORF">BSL78_29981</name>
</gene>
<keyword evidence="6 12" id="KW-0863">Zinc-finger</keyword>
<dbReference type="InterPro" id="IPR041232">
    <property type="entry name" value="NPL"/>
</dbReference>
<dbReference type="InterPro" id="IPR036236">
    <property type="entry name" value="Znf_C2H2_sf"/>
</dbReference>
<comment type="similarity">
    <text evidence="2">Belongs to the histone deacetylase HD2 family.</text>
</comment>
<dbReference type="EMBL" id="MRZV01002688">
    <property type="protein sequence ID" value="PIK33207.1"/>
    <property type="molecule type" value="Genomic_DNA"/>
</dbReference>
<dbReference type="Proteomes" id="UP000230750">
    <property type="component" value="Unassembled WGS sequence"/>
</dbReference>
<protein>
    <recommendedName>
        <fullName evidence="14">C2H2-type domain-containing protein</fullName>
    </recommendedName>
</protein>
<feature type="region of interest" description="Disordered" evidence="13">
    <location>
        <begin position="243"/>
        <end position="272"/>
    </location>
</feature>
<keyword evidence="11" id="KW-0539">Nucleus</keyword>
<feature type="compositionally biased region" description="Low complexity" evidence="13">
    <location>
        <begin position="342"/>
        <end position="355"/>
    </location>
</feature>
<feature type="compositionally biased region" description="Polar residues" evidence="13">
    <location>
        <begin position="298"/>
        <end position="311"/>
    </location>
</feature>
<keyword evidence="5" id="KW-0677">Repeat</keyword>
<evidence type="ECO:0000256" key="2">
    <source>
        <dbReference type="ARBA" id="ARBA00006673"/>
    </source>
</evidence>
<feature type="domain" description="C2H2-type" evidence="14">
    <location>
        <begin position="497"/>
        <end position="525"/>
    </location>
</feature>
<dbReference type="GO" id="GO:0010468">
    <property type="term" value="P:regulation of gene expression"/>
    <property type="evidence" value="ECO:0007669"/>
    <property type="project" value="TreeGrafter"/>
</dbReference>
<sequence length="535" mass="59736">FAGTDPVKVSHVVLKTNDCEQLLCSLVQGLVLQQQLDLKVMANEEVAFSNQGNCCVYLTGYSIETDFNDYKLDDSPSSICQSVRSISANLASTYESAAWETEEEFNEKHEEDPAMAVEVPTELREEGSESDNVDTISNINEEEILPAGATRWSVPQKRKQPAVVLYQSALTAAFNVHCSVLEETVTCPEDEDVFCIAVKEEPDDDADEGPVELSNDHPEEVQEAHFPSDDTLNINTAVQVEVNEPDSVQETSVSGTEPLSPSLRGRRLEQEQDEIRGHQTASFRLESHSPSIPDGQPNCPNISSDHTSSEVSGVAPKNKLPAPHWRQRQCGQQKMVFRKASRLSSSSMSGGLTRLKSGNKVPSLQVGPASSKKHHRPPTVAEMISKVGHKKPVQVPPSHFAERMGKISEGHESRVELLGRSPRDLRLQYPSYDSSGRGNRFQCRYCSKTLNCRRSLIHHEMIHTGDKPFSCRYCQKSFIQKSQWKVHERIHTGVKPFVCKLCGKAFSRLYNKRMHAKTCKSFNTPFNIAQRETPD</sequence>
<dbReference type="FunFam" id="3.30.160.60:FF:001480">
    <property type="entry name" value="Si:cabz01071911.3"/>
    <property type="match status" value="1"/>
</dbReference>
<dbReference type="PANTHER" id="PTHR16515">
    <property type="entry name" value="PR DOMAIN ZINC FINGER PROTEIN"/>
    <property type="match status" value="1"/>
</dbReference>
<dbReference type="Pfam" id="PF00096">
    <property type="entry name" value="zf-C2H2"/>
    <property type="match status" value="1"/>
</dbReference>
<evidence type="ECO:0000256" key="3">
    <source>
        <dbReference type="ARBA" id="ARBA00006991"/>
    </source>
</evidence>
<dbReference type="SMART" id="SM00355">
    <property type="entry name" value="ZnF_C2H2"/>
    <property type="match status" value="3"/>
</dbReference>
<dbReference type="InterPro" id="IPR013087">
    <property type="entry name" value="Znf_C2H2_type"/>
</dbReference>
<feature type="region of interest" description="Disordered" evidence="13">
    <location>
        <begin position="201"/>
        <end position="231"/>
    </location>
</feature>
<feature type="compositionally biased region" description="Basic and acidic residues" evidence="13">
    <location>
        <begin position="214"/>
        <end position="228"/>
    </location>
</feature>
<dbReference type="Gene3D" id="3.30.160.60">
    <property type="entry name" value="Classic Zinc Finger"/>
    <property type="match status" value="3"/>
</dbReference>
<evidence type="ECO:0000256" key="6">
    <source>
        <dbReference type="ARBA" id="ARBA00022771"/>
    </source>
</evidence>
<organism evidence="15 16">
    <name type="scientific">Stichopus japonicus</name>
    <name type="common">Sea cucumber</name>
    <dbReference type="NCBI Taxonomy" id="307972"/>
    <lineage>
        <taxon>Eukaryota</taxon>
        <taxon>Metazoa</taxon>
        <taxon>Echinodermata</taxon>
        <taxon>Eleutherozoa</taxon>
        <taxon>Echinozoa</taxon>
        <taxon>Holothuroidea</taxon>
        <taxon>Aspidochirotacea</taxon>
        <taxon>Aspidochirotida</taxon>
        <taxon>Stichopodidae</taxon>
        <taxon>Apostichopus</taxon>
    </lineage>
</organism>
<dbReference type="GO" id="GO:0003677">
    <property type="term" value="F:DNA binding"/>
    <property type="evidence" value="ECO:0007669"/>
    <property type="project" value="UniProtKB-KW"/>
</dbReference>
<dbReference type="PANTHER" id="PTHR16515:SF49">
    <property type="entry name" value="GASTRULA ZINC FINGER PROTEIN XLCGF49.1-LIKE-RELATED"/>
    <property type="match status" value="1"/>
</dbReference>
<evidence type="ECO:0000256" key="7">
    <source>
        <dbReference type="ARBA" id="ARBA00022833"/>
    </source>
</evidence>
<dbReference type="OrthoDB" id="8113227at2759"/>
<evidence type="ECO:0000256" key="13">
    <source>
        <dbReference type="SAM" id="MobiDB-lite"/>
    </source>
</evidence>
<keyword evidence="9" id="KW-0238">DNA-binding</keyword>
<dbReference type="PROSITE" id="PS00028">
    <property type="entry name" value="ZINC_FINGER_C2H2_1"/>
    <property type="match status" value="2"/>
</dbReference>
<evidence type="ECO:0000256" key="8">
    <source>
        <dbReference type="ARBA" id="ARBA00023015"/>
    </source>
</evidence>
<evidence type="ECO:0000313" key="16">
    <source>
        <dbReference type="Proteomes" id="UP000230750"/>
    </source>
</evidence>
<dbReference type="STRING" id="307972.A0A2G8JBU0"/>
<keyword evidence="16" id="KW-1185">Reference proteome</keyword>
<comment type="similarity">
    <text evidence="3">Belongs to the krueppel C2H2-type zinc-finger protein family.</text>
</comment>
<reference evidence="15 16" key="1">
    <citation type="journal article" date="2017" name="PLoS Biol.">
        <title>The sea cucumber genome provides insights into morphological evolution and visceral regeneration.</title>
        <authorList>
            <person name="Zhang X."/>
            <person name="Sun L."/>
            <person name="Yuan J."/>
            <person name="Sun Y."/>
            <person name="Gao Y."/>
            <person name="Zhang L."/>
            <person name="Li S."/>
            <person name="Dai H."/>
            <person name="Hamel J.F."/>
            <person name="Liu C."/>
            <person name="Yu Y."/>
            <person name="Liu S."/>
            <person name="Lin W."/>
            <person name="Guo K."/>
            <person name="Jin S."/>
            <person name="Xu P."/>
            <person name="Storey K.B."/>
            <person name="Huan P."/>
            <person name="Zhang T."/>
            <person name="Zhou Y."/>
            <person name="Zhang J."/>
            <person name="Lin C."/>
            <person name="Li X."/>
            <person name="Xing L."/>
            <person name="Huo D."/>
            <person name="Sun M."/>
            <person name="Wang L."/>
            <person name="Mercier A."/>
            <person name="Li F."/>
            <person name="Yang H."/>
            <person name="Xiang J."/>
        </authorList>
    </citation>
    <scope>NUCLEOTIDE SEQUENCE [LARGE SCALE GENOMIC DNA]</scope>
    <source>
        <strain evidence="15">Shaxun</strain>
        <tissue evidence="15">Muscle</tissue>
    </source>
</reference>
<keyword evidence="7" id="KW-0862">Zinc</keyword>
<dbReference type="PROSITE" id="PS50157">
    <property type="entry name" value="ZINC_FINGER_C2H2_2"/>
    <property type="match status" value="3"/>
</dbReference>
<comment type="caution">
    <text evidence="15">The sequence shown here is derived from an EMBL/GenBank/DDBJ whole genome shotgun (WGS) entry which is preliminary data.</text>
</comment>
<feature type="non-terminal residue" evidence="15">
    <location>
        <position position="1"/>
    </location>
</feature>
<dbReference type="SUPFAM" id="SSF57667">
    <property type="entry name" value="beta-beta-alpha zinc fingers"/>
    <property type="match status" value="2"/>
</dbReference>
<feature type="compositionally biased region" description="Polar residues" evidence="13">
    <location>
        <begin position="246"/>
        <end position="259"/>
    </location>
</feature>
<evidence type="ECO:0000256" key="4">
    <source>
        <dbReference type="ARBA" id="ARBA00022723"/>
    </source>
</evidence>
<evidence type="ECO:0000256" key="12">
    <source>
        <dbReference type="PROSITE-ProRule" id="PRU00042"/>
    </source>
</evidence>
<accession>A0A2G8JBU0</accession>
<dbReference type="GO" id="GO:0008270">
    <property type="term" value="F:zinc ion binding"/>
    <property type="evidence" value="ECO:0007669"/>
    <property type="project" value="UniProtKB-KW"/>
</dbReference>
<name>A0A2G8JBU0_STIJA</name>
<keyword evidence="8" id="KW-0805">Transcription regulation</keyword>
<dbReference type="Gene3D" id="2.60.120.340">
    <property type="entry name" value="Nucleoplasmin core domain"/>
    <property type="match status" value="1"/>
</dbReference>
<keyword evidence="4" id="KW-0479">Metal-binding</keyword>
<feature type="compositionally biased region" description="Acidic residues" evidence="13">
    <location>
        <begin position="201"/>
        <end position="210"/>
    </location>
</feature>
<feature type="domain" description="C2H2-type" evidence="14">
    <location>
        <begin position="441"/>
        <end position="468"/>
    </location>
</feature>
<evidence type="ECO:0000259" key="14">
    <source>
        <dbReference type="PROSITE" id="PS50157"/>
    </source>
</evidence>
<evidence type="ECO:0000256" key="10">
    <source>
        <dbReference type="ARBA" id="ARBA00023163"/>
    </source>
</evidence>
<dbReference type="Pfam" id="PF17800">
    <property type="entry name" value="NPL"/>
    <property type="match status" value="1"/>
</dbReference>
<evidence type="ECO:0000256" key="9">
    <source>
        <dbReference type="ARBA" id="ARBA00023125"/>
    </source>
</evidence>